<evidence type="ECO:0008006" key="11">
    <source>
        <dbReference type="Google" id="ProtNLM"/>
    </source>
</evidence>
<comment type="similarity">
    <text evidence="2">Belongs to the MscS (TC 1.A.23) family.</text>
</comment>
<dbReference type="Gene3D" id="3.30.70.100">
    <property type="match status" value="1"/>
</dbReference>
<feature type="transmembrane region" description="Helical" evidence="7">
    <location>
        <begin position="141"/>
        <end position="161"/>
    </location>
</feature>
<organism evidence="10">
    <name type="scientific">marine metagenome</name>
    <dbReference type="NCBI Taxonomy" id="408172"/>
    <lineage>
        <taxon>unclassified sequences</taxon>
        <taxon>metagenomes</taxon>
        <taxon>ecological metagenomes</taxon>
    </lineage>
</organism>
<feature type="domain" description="Mechanosensitive ion channel MscS" evidence="8">
    <location>
        <begin position="185"/>
        <end position="251"/>
    </location>
</feature>
<dbReference type="InterPro" id="IPR006685">
    <property type="entry name" value="MscS_channel_2nd"/>
</dbReference>
<dbReference type="SUPFAM" id="SSF82689">
    <property type="entry name" value="Mechanosensitive channel protein MscS (YggB), C-terminal domain"/>
    <property type="match status" value="1"/>
</dbReference>
<dbReference type="InterPro" id="IPR045275">
    <property type="entry name" value="MscS_archaea/bacteria_type"/>
</dbReference>
<dbReference type="InterPro" id="IPR010920">
    <property type="entry name" value="LSM_dom_sf"/>
</dbReference>
<dbReference type="SUPFAM" id="SSF50182">
    <property type="entry name" value="Sm-like ribonucleoproteins"/>
    <property type="match status" value="1"/>
</dbReference>
<evidence type="ECO:0000256" key="1">
    <source>
        <dbReference type="ARBA" id="ARBA00004651"/>
    </source>
</evidence>
<dbReference type="InterPro" id="IPR023408">
    <property type="entry name" value="MscS_beta-dom_sf"/>
</dbReference>
<feature type="transmembrane region" description="Helical" evidence="7">
    <location>
        <begin position="70"/>
        <end position="88"/>
    </location>
</feature>
<dbReference type="GO" id="GO:0008381">
    <property type="term" value="F:mechanosensitive monoatomic ion channel activity"/>
    <property type="evidence" value="ECO:0007669"/>
    <property type="project" value="InterPro"/>
</dbReference>
<feature type="transmembrane region" description="Helical" evidence="7">
    <location>
        <begin position="167"/>
        <end position="183"/>
    </location>
</feature>
<dbReference type="Pfam" id="PF00924">
    <property type="entry name" value="MS_channel_2nd"/>
    <property type="match status" value="1"/>
</dbReference>
<proteinExistence type="inferred from homology"/>
<gene>
    <name evidence="10" type="ORF">METZ01_LOCUS108397</name>
</gene>
<name>A0A381WUF3_9ZZZZ</name>
<comment type="subcellular location">
    <subcellularLocation>
        <location evidence="1">Cell membrane</location>
        <topology evidence="1">Multi-pass membrane protein</topology>
    </subcellularLocation>
</comment>
<sequence length="358" mass="39565">MQNLESFLNQFGVFGDLAADLRFQAVVLVVLSVVVAKVADWIITRMITRWAQNTTTDLDDRIVELLHRPLFLFVLLGGLTLAADLLALEGAIKTITFGALGTMAVIIGLGLATRVSRLVLESLGQYRDRFQFVDERTLPMFGNLSNVLLLGAGVYFLFLVWGLDVTAWLASAGIIGIAVGFGAKDTVANFFAGVFILADAPYKIGDFIILDTGERGQVTHIGIRSTRLLTRDDIEVTVPNAVMGNTKIVNETGGPTEKERVRIKVACAYGSDIDHVKQVLLEIGTGHEGVCSDPEPRVRFRTFGASGLELQLLCWIEEPILRGRISDALNTEVYRRFNEENIEIPYMKQDVYVKEMPR</sequence>
<keyword evidence="3" id="KW-1003">Cell membrane</keyword>
<evidence type="ECO:0000256" key="3">
    <source>
        <dbReference type="ARBA" id="ARBA00022475"/>
    </source>
</evidence>
<dbReference type="GO" id="GO:0005886">
    <property type="term" value="C:plasma membrane"/>
    <property type="evidence" value="ECO:0007669"/>
    <property type="project" value="UniProtKB-SubCell"/>
</dbReference>
<feature type="transmembrane region" description="Helical" evidence="7">
    <location>
        <begin position="94"/>
        <end position="120"/>
    </location>
</feature>
<accession>A0A381WUF3</accession>
<dbReference type="InterPro" id="IPR049278">
    <property type="entry name" value="MS_channel_C"/>
</dbReference>
<dbReference type="Gene3D" id="2.30.30.60">
    <property type="match status" value="1"/>
</dbReference>
<dbReference type="AlphaFoldDB" id="A0A381WUF3"/>
<protein>
    <recommendedName>
        <fullName evidence="11">Mechanosensitive ion channel protein</fullName>
    </recommendedName>
</protein>
<dbReference type="PANTHER" id="PTHR30221">
    <property type="entry name" value="SMALL-CONDUCTANCE MECHANOSENSITIVE CHANNEL"/>
    <property type="match status" value="1"/>
</dbReference>
<reference evidence="10" key="1">
    <citation type="submission" date="2018-05" db="EMBL/GenBank/DDBJ databases">
        <authorList>
            <person name="Lanie J.A."/>
            <person name="Ng W.-L."/>
            <person name="Kazmierczak K.M."/>
            <person name="Andrzejewski T.M."/>
            <person name="Davidsen T.M."/>
            <person name="Wayne K.J."/>
            <person name="Tettelin H."/>
            <person name="Glass J.I."/>
            <person name="Rusch D."/>
            <person name="Podicherti R."/>
            <person name="Tsui H.-C.T."/>
            <person name="Winkler M.E."/>
        </authorList>
    </citation>
    <scope>NUCLEOTIDE SEQUENCE</scope>
</reference>
<evidence type="ECO:0000259" key="8">
    <source>
        <dbReference type="Pfam" id="PF00924"/>
    </source>
</evidence>
<evidence type="ECO:0000256" key="6">
    <source>
        <dbReference type="ARBA" id="ARBA00023136"/>
    </source>
</evidence>
<feature type="domain" description="Mechanosensitive ion channel MscS C-terminal" evidence="9">
    <location>
        <begin position="263"/>
        <end position="344"/>
    </location>
</feature>
<evidence type="ECO:0000313" key="10">
    <source>
        <dbReference type="EMBL" id="SVA55543.1"/>
    </source>
</evidence>
<evidence type="ECO:0000256" key="2">
    <source>
        <dbReference type="ARBA" id="ARBA00008017"/>
    </source>
</evidence>
<dbReference type="SUPFAM" id="SSF82861">
    <property type="entry name" value="Mechanosensitive channel protein MscS (YggB), transmembrane region"/>
    <property type="match status" value="1"/>
</dbReference>
<dbReference type="Pfam" id="PF21082">
    <property type="entry name" value="MS_channel_3rd"/>
    <property type="match status" value="1"/>
</dbReference>
<dbReference type="PANTHER" id="PTHR30221:SF1">
    <property type="entry name" value="SMALL-CONDUCTANCE MECHANOSENSITIVE CHANNEL"/>
    <property type="match status" value="1"/>
</dbReference>
<keyword evidence="6 7" id="KW-0472">Membrane</keyword>
<dbReference type="Gene3D" id="1.10.287.1260">
    <property type="match status" value="1"/>
</dbReference>
<feature type="transmembrane region" description="Helical" evidence="7">
    <location>
        <begin position="23"/>
        <end position="43"/>
    </location>
</feature>
<evidence type="ECO:0000259" key="9">
    <source>
        <dbReference type="Pfam" id="PF21082"/>
    </source>
</evidence>
<evidence type="ECO:0000256" key="4">
    <source>
        <dbReference type="ARBA" id="ARBA00022692"/>
    </source>
</evidence>
<keyword evidence="5 7" id="KW-1133">Transmembrane helix</keyword>
<dbReference type="InterPro" id="IPR011014">
    <property type="entry name" value="MscS_channel_TM-2"/>
</dbReference>
<evidence type="ECO:0000256" key="7">
    <source>
        <dbReference type="SAM" id="Phobius"/>
    </source>
</evidence>
<keyword evidence="4 7" id="KW-0812">Transmembrane</keyword>
<dbReference type="InterPro" id="IPR011066">
    <property type="entry name" value="MscS_channel_C_sf"/>
</dbReference>
<evidence type="ECO:0000256" key="5">
    <source>
        <dbReference type="ARBA" id="ARBA00022989"/>
    </source>
</evidence>
<dbReference type="EMBL" id="UINC01012764">
    <property type="protein sequence ID" value="SVA55543.1"/>
    <property type="molecule type" value="Genomic_DNA"/>
</dbReference>